<evidence type="ECO:0000313" key="2">
    <source>
        <dbReference type="EMBL" id="EEP79462.1"/>
    </source>
</evidence>
<proteinExistence type="predicted"/>
<dbReference type="KEGG" id="ure:UREG_04308"/>
<dbReference type="EMBL" id="CH476616">
    <property type="protein sequence ID" value="EEP79462.1"/>
    <property type="molecule type" value="Genomic_DNA"/>
</dbReference>
<accession>C4JNA2</accession>
<dbReference type="RefSeq" id="XP_002544791.1">
    <property type="nucleotide sequence ID" value="XM_002544745.1"/>
</dbReference>
<dbReference type="HOGENOM" id="CLU_940718_0_0_1"/>
<dbReference type="Proteomes" id="UP000002058">
    <property type="component" value="Unassembled WGS sequence"/>
</dbReference>
<feature type="compositionally biased region" description="Polar residues" evidence="1">
    <location>
        <begin position="157"/>
        <end position="189"/>
    </location>
</feature>
<organism evidence="2 3">
    <name type="scientific">Uncinocarpus reesii (strain UAMH 1704)</name>
    <dbReference type="NCBI Taxonomy" id="336963"/>
    <lineage>
        <taxon>Eukaryota</taxon>
        <taxon>Fungi</taxon>
        <taxon>Dikarya</taxon>
        <taxon>Ascomycota</taxon>
        <taxon>Pezizomycotina</taxon>
        <taxon>Eurotiomycetes</taxon>
        <taxon>Eurotiomycetidae</taxon>
        <taxon>Onygenales</taxon>
        <taxon>Onygenaceae</taxon>
        <taxon>Uncinocarpus</taxon>
    </lineage>
</organism>
<sequence length="296" mass="32807">MKRMLNFRRRRRSTTLLLATGPSLLLANDHILIPSLRSISGTRAPCSCRMSTVAAQLGTRASSVNNTLSSSFDSRQLQRHFPLAPLTCQNCGAPADDVPASQANRLTTLTEEPTAFREERNDSGVMMTASSQVQPGKKEPYDRPNTSAATKKDRNMNWGNYSLSKSKSTSNLASRSKQSSDTETLTSDPVGSEPHPEQLGNFRESLEQQFAMDTSIQFDINRDMSSSLPHLGYHSDSPFNGPSHAAPARAQQSRLSMLAFEDDTKQANNPHSSDKRHQSFAKRFSAHFSWKRYPKG</sequence>
<gene>
    <name evidence="2" type="ORF">UREG_04308</name>
</gene>
<dbReference type="OMA" id="FSAHFSW"/>
<dbReference type="AlphaFoldDB" id="C4JNA2"/>
<keyword evidence="3" id="KW-1185">Reference proteome</keyword>
<dbReference type="eggNOG" id="ENOG502RW5Z">
    <property type="taxonomic scope" value="Eukaryota"/>
</dbReference>
<dbReference type="OrthoDB" id="4173343at2759"/>
<dbReference type="GeneID" id="8437157"/>
<feature type="region of interest" description="Disordered" evidence="1">
    <location>
        <begin position="229"/>
        <end position="280"/>
    </location>
</feature>
<feature type="region of interest" description="Disordered" evidence="1">
    <location>
        <begin position="106"/>
        <end position="199"/>
    </location>
</feature>
<name>C4JNA2_UNCRE</name>
<evidence type="ECO:0000313" key="3">
    <source>
        <dbReference type="Proteomes" id="UP000002058"/>
    </source>
</evidence>
<evidence type="ECO:0000256" key="1">
    <source>
        <dbReference type="SAM" id="MobiDB-lite"/>
    </source>
</evidence>
<dbReference type="InParanoid" id="C4JNA2"/>
<reference evidence="3" key="1">
    <citation type="journal article" date="2009" name="Genome Res.">
        <title>Comparative genomic analyses of the human fungal pathogens Coccidioides and their relatives.</title>
        <authorList>
            <person name="Sharpton T.J."/>
            <person name="Stajich J.E."/>
            <person name="Rounsley S.D."/>
            <person name="Gardner M.J."/>
            <person name="Wortman J.R."/>
            <person name="Jordar V.S."/>
            <person name="Maiti R."/>
            <person name="Kodira C.D."/>
            <person name="Neafsey D.E."/>
            <person name="Zeng Q."/>
            <person name="Hung C.-Y."/>
            <person name="McMahan C."/>
            <person name="Muszewska A."/>
            <person name="Grynberg M."/>
            <person name="Mandel M.A."/>
            <person name="Kellner E.M."/>
            <person name="Barker B.M."/>
            <person name="Galgiani J.N."/>
            <person name="Orbach M.J."/>
            <person name="Kirkland T.N."/>
            <person name="Cole G.T."/>
            <person name="Henn M.R."/>
            <person name="Birren B.W."/>
            <person name="Taylor J.W."/>
        </authorList>
    </citation>
    <scope>NUCLEOTIDE SEQUENCE [LARGE SCALE GENOMIC DNA]</scope>
    <source>
        <strain evidence="3">UAMH 1704</strain>
    </source>
</reference>
<dbReference type="VEuPathDB" id="FungiDB:UREG_04308"/>
<protein>
    <submittedName>
        <fullName evidence="2">Uncharacterized protein</fullName>
    </submittedName>
</protein>